<keyword evidence="1" id="KW-0863">Zinc-finger</keyword>
<dbReference type="AlphaFoldDB" id="A0A7J8P3W1"/>
<dbReference type="GO" id="GO:0008270">
    <property type="term" value="F:zinc ion binding"/>
    <property type="evidence" value="ECO:0007669"/>
    <property type="project" value="UniProtKB-KW"/>
</dbReference>
<dbReference type="PROSITE" id="PS50158">
    <property type="entry name" value="ZF_CCHC"/>
    <property type="match status" value="1"/>
</dbReference>
<keyword evidence="1" id="KW-0862">Zinc</keyword>
<dbReference type="EMBL" id="JABEZZ010000004">
    <property type="protein sequence ID" value="MBA0583622.1"/>
    <property type="molecule type" value="Genomic_DNA"/>
</dbReference>
<evidence type="ECO:0000313" key="4">
    <source>
        <dbReference type="EMBL" id="MBA0583622.1"/>
    </source>
</evidence>
<feature type="region of interest" description="Disordered" evidence="2">
    <location>
        <begin position="1"/>
        <end position="43"/>
    </location>
</feature>
<reference evidence="4 5" key="1">
    <citation type="journal article" date="2019" name="Genome Biol. Evol.">
        <title>Insights into the evolution of the New World diploid cottons (Gossypium, subgenus Houzingenia) based on genome sequencing.</title>
        <authorList>
            <person name="Grover C.E."/>
            <person name="Arick M.A. 2nd"/>
            <person name="Thrash A."/>
            <person name="Conover J.L."/>
            <person name="Sanders W.S."/>
            <person name="Peterson D.G."/>
            <person name="Frelichowski J.E."/>
            <person name="Scheffler J.A."/>
            <person name="Scheffler B.E."/>
            <person name="Wendel J.F."/>
        </authorList>
    </citation>
    <scope>NUCLEOTIDE SEQUENCE [LARGE SCALE GENOMIC DNA]</scope>
    <source>
        <strain evidence="4">8</strain>
        <tissue evidence="4">Leaf</tissue>
    </source>
</reference>
<proteinExistence type="predicted"/>
<organism evidence="4 5">
    <name type="scientific">Gossypium raimondii</name>
    <name type="common">Peruvian cotton</name>
    <name type="synonym">Gossypium klotzschianum subsp. raimondii</name>
    <dbReference type="NCBI Taxonomy" id="29730"/>
    <lineage>
        <taxon>Eukaryota</taxon>
        <taxon>Viridiplantae</taxon>
        <taxon>Streptophyta</taxon>
        <taxon>Embryophyta</taxon>
        <taxon>Tracheophyta</taxon>
        <taxon>Spermatophyta</taxon>
        <taxon>Magnoliopsida</taxon>
        <taxon>eudicotyledons</taxon>
        <taxon>Gunneridae</taxon>
        <taxon>Pentapetalae</taxon>
        <taxon>rosids</taxon>
        <taxon>malvids</taxon>
        <taxon>Malvales</taxon>
        <taxon>Malvaceae</taxon>
        <taxon>Malvoideae</taxon>
        <taxon>Gossypium</taxon>
    </lineage>
</organism>
<accession>A0A7J8P3W1</accession>
<dbReference type="GO" id="GO:0003676">
    <property type="term" value="F:nucleic acid binding"/>
    <property type="evidence" value="ECO:0007669"/>
    <property type="project" value="InterPro"/>
</dbReference>
<comment type="caution">
    <text evidence="4">The sequence shown here is derived from an EMBL/GenBank/DDBJ whole genome shotgun (WGS) entry which is preliminary data.</text>
</comment>
<dbReference type="Proteomes" id="UP000593578">
    <property type="component" value="Unassembled WGS sequence"/>
</dbReference>
<dbReference type="InterPro" id="IPR040256">
    <property type="entry name" value="At4g02000-like"/>
</dbReference>
<dbReference type="PANTHER" id="PTHR31286:SF99">
    <property type="entry name" value="DUF4283 DOMAIN-CONTAINING PROTEIN"/>
    <property type="match status" value="1"/>
</dbReference>
<feature type="domain" description="CCHC-type" evidence="3">
    <location>
        <begin position="183"/>
        <end position="196"/>
    </location>
</feature>
<dbReference type="InterPro" id="IPR001878">
    <property type="entry name" value="Znf_CCHC"/>
</dbReference>
<evidence type="ECO:0000256" key="1">
    <source>
        <dbReference type="PROSITE-ProRule" id="PRU00047"/>
    </source>
</evidence>
<evidence type="ECO:0000313" key="5">
    <source>
        <dbReference type="Proteomes" id="UP000593578"/>
    </source>
</evidence>
<name>A0A7J8P3W1_GOSRA</name>
<gene>
    <name evidence="4" type="ORF">Gorai_014471</name>
</gene>
<sequence length="279" mass="30863">MPGTGSPIPTERARATKKVRNKAPSESNPGVQITGGEESVKESFKEKLMANSEQGNGKDVMLLNDDDFELLEGDVSASKEGAYPKSSFSDQPEFLYQREVLVEGDGLVSTSEMLYRYYTKVLLRAIEGMIGTIVKLDYNTTVGKRGKFARFRIVIDLNKPLLSQINIDGLQYNIKDEGLPKICYVCGCFGHLKENCVKQKVEAIKNLEVQPENGKGSKVVETSSNFGPWMQDTVVKEGNNDQRIDIGVVENIQRRKKGKGKIPQGSGLINVVTKDKPEV</sequence>
<protein>
    <recommendedName>
        <fullName evidence="3">CCHC-type domain-containing protein</fullName>
    </recommendedName>
</protein>
<evidence type="ECO:0000259" key="3">
    <source>
        <dbReference type="PROSITE" id="PS50158"/>
    </source>
</evidence>
<keyword evidence="1" id="KW-0479">Metal-binding</keyword>
<evidence type="ECO:0000256" key="2">
    <source>
        <dbReference type="SAM" id="MobiDB-lite"/>
    </source>
</evidence>
<dbReference type="PANTHER" id="PTHR31286">
    <property type="entry name" value="GLYCINE-RICH CELL WALL STRUCTURAL PROTEIN 1.8-LIKE"/>
    <property type="match status" value="1"/>
</dbReference>